<keyword evidence="8" id="KW-0414">Isoprene biosynthesis</keyword>
<evidence type="ECO:0000256" key="3">
    <source>
        <dbReference type="ARBA" id="ARBA00012057"/>
    </source>
</evidence>
<dbReference type="HAMAP" id="MF_00202">
    <property type="entry name" value="Idi"/>
    <property type="match status" value="1"/>
</dbReference>
<dbReference type="PANTHER" id="PTHR10885:SF0">
    <property type="entry name" value="ISOPENTENYL-DIPHOSPHATE DELTA-ISOMERASE"/>
    <property type="match status" value="1"/>
</dbReference>
<evidence type="ECO:0000259" key="12">
    <source>
        <dbReference type="PROSITE" id="PS51462"/>
    </source>
</evidence>
<accession>A0A127VB75</accession>
<dbReference type="NCBIfam" id="TIGR02150">
    <property type="entry name" value="IPP_isom_1"/>
    <property type="match status" value="1"/>
</dbReference>
<keyword evidence="6" id="KW-0460">Magnesium</keyword>
<dbReference type="EMBL" id="CP014504">
    <property type="protein sequence ID" value="AMP98554.1"/>
    <property type="molecule type" value="Genomic_DNA"/>
</dbReference>
<proteinExistence type="inferred from homology"/>
<dbReference type="AlphaFoldDB" id="A0A127VB75"/>
<evidence type="ECO:0000313" key="13">
    <source>
        <dbReference type="EMBL" id="AMP98554.1"/>
    </source>
</evidence>
<sequence length="175" mass="20395">MKDHVILVDQIDQETGLMEKMEAHQRGKLHRAFSVFIFNQKGEFLLQQRALEKYHSGGQWSNTCCSHPYPGEDTATGAKRRLQEEMGMDCELEFGFSFIYYAELKDGLSENEFDHVYFGISNTIPVPNPDEVAAFKYVTLETLETQLKTNPEHYTIWLKICFDRVKSHYNQLFNL</sequence>
<dbReference type="GO" id="GO:0046872">
    <property type="term" value="F:metal ion binding"/>
    <property type="evidence" value="ECO:0007669"/>
    <property type="project" value="UniProtKB-KW"/>
</dbReference>
<evidence type="ECO:0000256" key="9">
    <source>
        <dbReference type="ARBA" id="ARBA00023235"/>
    </source>
</evidence>
<dbReference type="Gene3D" id="3.90.79.10">
    <property type="entry name" value="Nucleoside Triphosphate Pyrophosphohydrolase"/>
    <property type="match status" value="1"/>
</dbReference>
<dbReference type="InterPro" id="IPR011876">
    <property type="entry name" value="IsopentenylPP_isomerase_typ1"/>
</dbReference>
<dbReference type="PIRSF" id="PIRSF018427">
    <property type="entry name" value="Isopntndiph_ism"/>
    <property type="match status" value="1"/>
</dbReference>
<dbReference type="Proteomes" id="UP000071561">
    <property type="component" value="Chromosome"/>
</dbReference>
<dbReference type="PROSITE" id="PS51462">
    <property type="entry name" value="NUDIX"/>
    <property type="match status" value="1"/>
</dbReference>
<evidence type="ECO:0000256" key="7">
    <source>
        <dbReference type="ARBA" id="ARBA00023211"/>
    </source>
</evidence>
<evidence type="ECO:0000256" key="5">
    <source>
        <dbReference type="ARBA" id="ARBA00022723"/>
    </source>
</evidence>
<dbReference type="NCBIfam" id="NF002995">
    <property type="entry name" value="PRK03759.1"/>
    <property type="match status" value="1"/>
</dbReference>
<feature type="active site" evidence="11">
    <location>
        <position position="112"/>
    </location>
</feature>
<reference evidence="13 14" key="1">
    <citation type="submission" date="2016-03" db="EMBL/GenBank/DDBJ databases">
        <title>Complete genome sequence of Pedobacter cryoconitis PAMC 27485.</title>
        <authorList>
            <person name="Lee J."/>
            <person name="Kim O.-S."/>
        </authorList>
    </citation>
    <scope>NUCLEOTIDE SEQUENCE [LARGE SCALE GENOMIC DNA]</scope>
    <source>
        <strain evidence="13 14">PAMC 27485</strain>
    </source>
</reference>
<dbReference type="PANTHER" id="PTHR10885">
    <property type="entry name" value="ISOPENTENYL-DIPHOSPHATE DELTA-ISOMERASE"/>
    <property type="match status" value="1"/>
</dbReference>
<keyword evidence="4" id="KW-0963">Cytoplasm</keyword>
<evidence type="ECO:0000313" key="14">
    <source>
        <dbReference type="Proteomes" id="UP000071561"/>
    </source>
</evidence>
<name>A0A127VB75_9SPHI</name>
<comment type="similarity">
    <text evidence="2">Belongs to the IPP isomerase type 1 family.</text>
</comment>
<evidence type="ECO:0000256" key="2">
    <source>
        <dbReference type="ARBA" id="ARBA00007579"/>
    </source>
</evidence>
<dbReference type="GO" id="GO:0005737">
    <property type="term" value="C:cytoplasm"/>
    <property type="evidence" value="ECO:0007669"/>
    <property type="project" value="TreeGrafter"/>
</dbReference>
<evidence type="ECO:0000256" key="4">
    <source>
        <dbReference type="ARBA" id="ARBA00022490"/>
    </source>
</evidence>
<dbReference type="SUPFAM" id="SSF55811">
    <property type="entry name" value="Nudix"/>
    <property type="match status" value="1"/>
</dbReference>
<dbReference type="GO" id="GO:0004452">
    <property type="term" value="F:isopentenyl-diphosphate delta-isomerase activity"/>
    <property type="evidence" value="ECO:0007669"/>
    <property type="project" value="UniProtKB-UniRule"/>
</dbReference>
<keyword evidence="14" id="KW-1185">Reference proteome</keyword>
<dbReference type="KEGG" id="pcm:AY601_1639"/>
<feature type="domain" description="Nudix hydrolase" evidence="12">
    <location>
        <begin position="28"/>
        <end position="160"/>
    </location>
</feature>
<evidence type="ECO:0000256" key="10">
    <source>
        <dbReference type="NCBIfam" id="TIGR02150"/>
    </source>
</evidence>
<dbReference type="PATRIC" id="fig|188932.3.peg.1706"/>
<comment type="pathway">
    <text evidence="1">Isoprenoid biosynthesis; dimethylallyl diphosphate biosynthesis; dimethylallyl diphosphate from isopentenyl diphosphate: step 1/1.</text>
</comment>
<dbReference type="CDD" id="cd02885">
    <property type="entry name" value="NUDIX_IPP_Isomerase"/>
    <property type="match status" value="1"/>
</dbReference>
<evidence type="ECO:0000256" key="8">
    <source>
        <dbReference type="ARBA" id="ARBA00023229"/>
    </source>
</evidence>
<organism evidence="13 14">
    <name type="scientific">Pedobacter cryoconitis</name>
    <dbReference type="NCBI Taxonomy" id="188932"/>
    <lineage>
        <taxon>Bacteria</taxon>
        <taxon>Pseudomonadati</taxon>
        <taxon>Bacteroidota</taxon>
        <taxon>Sphingobacteriia</taxon>
        <taxon>Sphingobacteriales</taxon>
        <taxon>Sphingobacteriaceae</taxon>
        <taxon>Pedobacter</taxon>
    </lineage>
</organism>
<keyword evidence="5" id="KW-0479">Metal-binding</keyword>
<dbReference type="InterPro" id="IPR056375">
    <property type="entry name" value="Idi_bact"/>
</dbReference>
<dbReference type="InterPro" id="IPR015797">
    <property type="entry name" value="NUDIX_hydrolase-like_dom_sf"/>
</dbReference>
<dbReference type="Pfam" id="PF00293">
    <property type="entry name" value="NUDIX"/>
    <property type="match status" value="1"/>
</dbReference>
<protein>
    <recommendedName>
        <fullName evidence="3 10">Isopentenyl-diphosphate delta-isomerase</fullName>
        <ecNumber evidence="3 10">5.3.3.2</ecNumber>
    </recommendedName>
</protein>
<keyword evidence="9 13" id="KW-0413">Isomerase</keyword>
<dbReference type="UniPathway" id="UPA00059">
    <property type="reaction ID" value="UER00104"/>
</dbReference>
<dbReference type="OrthoDB" id="9809458at2"/>
<gene>
    <name evidence="13" type="ORF">AY601_1639</name>
</gene>
<dbReference type="EC" id="5.3.3.2" evidence="3 10"/>
<dbReference type="InterPro" id="IPR000086">
    <property type="entry name" value="NUDIX_hydrolase_dom"/>
</dbReference>
<evidence type="ECO:0000256" key="1">
    <source>
        <dbReference type="ARBA" id="ARBA00004826"/>
    </source>
</evidence>
<keyword evidence="7" id="KW-0464">Manganese</keyword>
<dbReference type="RefSeq" id="WP_068398979.1">
    <property type="nucleotide sequence ID" value="NZ_CP014504.1"/>
</dbReference>
<dbReference type="GO" id="GO:0009240">
    <property type="term" value="P:isopentenyl diphosphate biosynthetic process"/>
    <property type="evidence" value="ECO:0007669"/>
    <property type="project" value="TreeGrafter"/>
</dbReference>
<feature type="active site" evidence="11">
    <location>
        <position position="65"/>
    </location>
</feature>
<dbReference type="GO" id="GO:0050992">
    <property type="term" value="P:dimethylallyl diphosphate biosynthetic process"/>
    <property type="evidence" value="ECO:0007669"/>
    <property type="project" value="UniProtKB-UniPathway"/>
</dbReference>
<evidence type="ECO:0000256" key="11">
    <source>
        <dbReference type="PIRSR" id="PIRSR018427-1"/>
    </source>
</evidence>
<evidence type="ECO:0000256" key="6">
    <source>
        <dbReference type="ARBA" id="ARBA00022842"/>
    </source>
</evidence>